<feature type="domain" description="Fibronectin type-III" evidence="1">
    <location>
        <begin position="2"/>
        <end position="120"/>
    </location>
</feature>
<accession>A0ABY7EGD0</accession>
<organism evidence="2 3">
    <name type="scientific">Mya arenaria</name>
    <name type="common">Soft-shell clam</name>
    <dbReference type="NCBI Taxonomy" id="6604"/>
    <lineage>
        <taxon>Eukaryota</taxon>
        <taxon>Metazoa</taxon>
        <taxon>Spiralia</taxon>
        <taxon>Lophotrochozoa</taxon>
        <taxon>Mollusca</taxon>
        <taxon>Bivalvia</taxon>
        <taxon>Autobranchia</taxon>
        <taxon>Heteroconchia</taxon>
        <taxon>Euheterodonta</taxon>
        <taxon>Imparidentia</taxon>
        <taxon>Neoheterodontei</taxon>
        <taxon>Myida</taxon>
        <taxon>Myoidea</taxon>
        <taxon>Myidae</taxon>
        <taxon>Mya</taxon>
    </lineage>
</organism>
<evidence type="ECO:0000313" key="3">
    <source>
        <dbReference type="Proteomes" id="UP001164746"/>
    </source>
</evidence>
<dbReference type="InterPro" id="IPR003961">
    <property type="entry name" value="FN3_dom"/>
</dbReference>
<dbReference type="CDD" id="cd00063">
    <property type="entry name" value="FN3"/>
    <property type="match status" value="1"/>
</dbReference>
<dbReference type="InterPro" id="IPR036116">
    <property type="entry name" value="FN3_sf"/>
</dbReference>
<feature type="non-terminal residue" evidence="2">
    <location>
        <position position="127"/>
    </location>
</feature>
<dbReference type="Pfam" id="PF00041">
    <property type="entry name" value="fn3"/>
    <property type="match status" value="1"/>
</dbReference>
<name>A0ABY7EGD0_MYAAR</name>
<evidence type="ECO:0000313" key="2">
    <source>
        <dbReference type="EMBL" id="WAR08155.1"/>
    </source>
</evidence>
<dbReference type="Gene3D" id="2.60.40.10">
    <property type="entry name" value="Immunoglobulins"/>
    <property type="match status" value="1"/>
</dbReference>
<reference evidence="2" key="1">
    <citation type="submission" date="2022-11" db="EMBL/GenBank/DDBJ databases">
        <title>Centuries of genome instability and evolution in soft-shell clam transmissible cancer (bioRxiv).</title>
        <authorList>
            <person name="Hart S.F.M."/>
            <person name="Yonemitsu M.A."/>
            <person name="Giersch R.M."/>
            <person name="Beal B.F."/>
            <person name="Arriagada G."/>
            <person name="Davis B.W."/>
            <person name="Ostrander E.A."/>
            <person name="Goff S.P."/>
            <person name="Metzger M.J."/>
        </authorList>
    </citation>
    <scope>NUCLEOTIDE SEQUENCE</scope>
    <source>
        <strain evidence="2">MELC-2E11</strain>
        <tissue evidence="2">Siphon/mantle</tissue>
    </source>
</reference>
<protein>
    <recommendedName>
        <fullName evidence="1">Fibronectin type-III domain-containing protein</fullName>
    </recommendedName>
</protein>
<gene>
    <name evidence="2" type="ORF">MAR_018113</name>
</gene>
<evidence type="ECO:0000259" key="1">
    <source>
        <dbReference type="Pfam" id="PF00041"/>
    </source>
</evidence>
<proteinExistence type="predicted"/>
<dbReference type="InterPro" id="IPR013783">
    <property type="entry name" value="Ig-like_fold"/>
</dbReference>
<feature type="non-terminal residue" evidence="2">
    <location>
        <position position="1"/>
    </location>
</feature>
<dbReference type="EMBL" id="CP111017">
    <property type="protein sequence ID" value="WAR08155.1"/>
    <property type="molecule type" value="Genomic_DNA"/>
</dbReference>
<keyword evidence="3" id="KW-1185">Reference proteome</keyword>
<sequence>SDPPEDLNASAVSSRGFTLSWQKPVNTYSEEILGYLLQVKDGETCVVERQFKCSDCNGSYDVVKLQGLCSTGNIAVIHKTKDELKQPLQFDTNSLLLPDITYTSYVALINDVGLGHKANVSELTFEE</sequence>
<dbReference type="SUPFAM" id="SSF49265">
    <property type="entry name" value="Fibronectin type III"/>
    <property type="match status" value="1"/>
</dbReference>
<dbReference type="Proteomes" id="UP001164746">
    <property type="component" value="Chromosome 6"/>
</dbReference>